<dbReference type="Gene3D" id="1.10.510.10">
    <property type="entry name" value="Transferase(Phosphotransferase) domain 1"/>
    <property type="match status" value="1"/>
</dbReference>
<feature type="compositionally biased region" description="Basic and acidic residues" evidence="6">
    <location>
        <begin position="506"/>
        <end position="547"/>
    </location>
</feature>
<evidence type="ECO:0000313" key="8">
    <source>
        <dbReference type="EMBL" id="KAJ0400282.1"/>
    </source>
</evidence>
<evidence type="ECO:0000256" key="5">
    <source>
        <dbReference type="PROSITE-ProRule" id="PRU10141"/>
    </source>
</evidence>
<evidence type="ECO:0000256" key="2">
    <source>
        <dbReference type="ARBA" id="ARBA00022741"/>
    </source>
</evidence>
<gene>
    <name evidence="8" type="ORF">P43SY_006122</name>
</gene>
<keyword evidence="2 5" id="KW-0547">Nucleotide-binding</keyword>
<dbReference type="PROSITE" id="PS00107">
    <property type="entry name" value="PROTEIN_KINASE_ATP"/>
    <property type="match status" value="1"/>
</dbReference>
<keyword evidence="4 5" id="KW-0067">ATP-binding</keyword>
<dbReference type="GO" id="GO:0004672">
    <property type="term" value="F:protein kinase activity"/>
    <property type="evidence" value="ECO:0007669"/>
    <property type="project" value="InterPro"/>
</dbReference>
<dbReference type="CDD" id="cd06606">
    <property type="entry name" value="STKc_MAPKKK"/>
    <property type="match status" value="1"/>
</dbReference>
<keyword evidence="1" id="KW-0808">Transferase</keyword>
<dbReference type="PANTHER" id="PTHR48016">
    <property type="entry name" value="MAP KINASE KINASE KINASE SSK2-RELATED-RELATED"/>
    <property type="match status" value="1"/>
</dbReference>
<evidence type="ECO:0000256" key="1">
    <source>
        <dbReference type="ARBA" id="ARBA00022679"/>
    </source>
</evidence>
<dbReference type="SMART" id="SM00220">
    <property type="entry name" value="S_TKc"/>
    <property type="match status" value="1"/>
</dbReference>
<proteinExistence type="predicted"/>
<sequence>MGNGASQTLHTRHSDSRVDALRQLSSASATHQNSTFSLRLGSIDYTAVGNAPLTAPSASSLPALPASSEQAARRAMPRSLAPLSPSLQAFGEIREEPSPGSSAASIVHACSNNDVASARSEQPQEEEELLDDPYADEIFEDDVLEWKKGEVLGSGSYGTVYLARNERSGALMAAKEILVAEETEADVRSASREVELLRSLRHENVVKYLGSHVDAEAKKLYIFTEWVPGGNLEHNRKRFGGDERVVRRYTKQILQGVAYLHSKHIVHHDIKPSNLLVDQNGVVKLADFGSSRLISSSTYINNESMRGTPNYMAPEVIKQTSRGRKSDIWSVGCSVLRLLTGRPLWGDKKFDSQVALLFFIANLTELPPLPGELSADARSFLLQCLEIDPARRPSAEELLRHPFVVRSGVDPENPEPSPRQHERVSPTNAARSEHAPASAPAAVGISRPKAAHGARVRPHPATALEQHEHSVELPSVSKRVALSANAESGTVYTFSEFSEPQQATMTDRRGYEWEDRPIETAGAKAERERQLARRAEERRQREERERRYQEELVEFRQTMLGAPPPQQ</sequence>
<dbReference type="InterPro" id="IPR008271">
    <property type="entry name" value="Ser/Thr_kinase_AS"/>
</dbReference>
<feature type="binding site" evidence="5">
    <location>
        <position position="175"/>
    </location>
    <ligand>
        <name>ATP</name>
        <dbReference type="ChEBI" id="CHEBI:30616"/>
    </ligand>
</feature>
<evidence type="ECO:0000256" key="6">
    <source>
        <dbReference type="SAM" id="MobiDB-lite"/>
    </source>
</evidence>
<reference evidence="8" key="1">
    <citation type="submission" date="2021-12" db="EMBL/GenBank/DDBJ databases">
        <title>Prjna785345.</title>
        <authorList>
            <person name="Rujirawat T."/>
            <person name="Krajaejun T."/>
        </authorList>
    </citation>
    <scope>NUCLEOTIDE SEQUENCE</scope>
    <source>
        <strain evidence="8">Pi057C3</strain>
    </source>
</reference>
<comment type="caution">
    <text evidence="8">The sequence shown here is derived from an EMBL/GenBank/DDBJ whole genome shotgun (WGS) entry which is preliminary data.</text>
</comment>
<feature type="compositionally biased region" description="Low complexity" evidence="6">
    <location>
        <begin position="56"/>
        <end position="68"/>
    </location>
</feature>
<feature type="region of interest" description="Disordered" evidence="6">
    <location>
        <begin position="56"/>
        <end position="77"/>
    </location>
</feature>
<dbReference type="PANTHER" id="PTHR48016:SF56">
    <property type="entry name" value="MAPKK KINASE"/>
    <property type="match status" value="1"/>
</dbReference>
<accession>A0AAD5MA67</accession>
<dbReference type="Proteomes" id="UP001209570">
    <property type="component" value="Unassembled WGS sequence"/>
</dbReference>
<dbReference type="InterPro" id="IPR000719">
    <property type="entry name" value="Prot_kinase_dom"/>
</dbReference>
<evidence type="ECO:0000256" key="4">
    <source>
        <dbReference type="ARBA" id="ARBA00022840"/>
    </source>
</evidence>
<dbReference type="PROSITE" id="PS00108">
    <property type="entry name" value="PROTEIN_KINASE_ST"/>
    <property type="match status" value="1"/>
</dbReference>
<keyword evidence="3" id="KW-0418">Kinase</keyword>
<keyword evidence="9" id="KW-1185">Reference proteome</keyword>
<feature type="domain" description="Protein kinase" evidence="7">
    <location>
        <begin position="146"/>
        <end position="404"/>
    </location>
</feature>
<feature type="region of interest" description="Disordered" evidence="6">
    <location>
        <begin position="497"/>
        <end position="547"/>
    </location>
</feature>
<dbReference type="InterPro" id="IPR017441">
    <property type="entry name" value="Protein_kinase_ATP_BS"/>
</dbReference>
<dbReference type="SUPFAM" id="SSF56112">
    <property type="entry name" value="Protein kinase-like (PK-like)"/>
    <property type="match status" value="1"/>
</dbReference>
<evidence type="ECO:0000259" key="7">
    <source>
        <dbReference type="PROSITE" id="PS50011"/>
    </source>
</evidence>
<evidence type="ECO:0000256" key="3">
    <source>
        <dbReference type="ARBA" id="ARBA00022777"/>
    </source>
</evidence>
<feature type="compositionally biased region" description="Basic residues" evidence="6">
    <location>
        <begin position="449"/>
        <end position="458"/>
    </location>
</feature>
<name>A0AAD5MA67_PYTIN</name>
<dbReference type="AlphaFoldDB" id="A0AAD5MA67"/>
<dbReference type="InterPro" id="IPR050538">
    <property type="entry name" value="MAP_kinase_kinase_kinase"/>
</dbReference>
<dbReference type="Pfam" id="PF00069">
    <property type="entry name" value="Pkinase"/>
    <property type="match status" value="1"/>
</dbReference>
<feature type="region of interest" description="Disordered" evidence="6">
    <location>
        <begin position="406"/>
        <end position="472"/>
    </location>
</feature>
<evidence type="ECO:0000313" key="9">
    <source>
        <dbReference type="Proteomes" id="UP001209570"/>
    </source>
</evidence>
<organism evidence="8 9">
    <name type="scientific">Pythium insidiosum</name>
    <name type="common">Pythiosis disease agent</name>
    <dbReference type="NCBI Taxonomy" id="114742"/>
    <lineage>
        <taxon>Eukaryota</taxon>
        <taxon>Sar</taxon>
        <taxon>Stramenopiles</taxon>
        <taxon>Oomycota</taxon>
        <taxon>Peronosporomycetes</taxon>
        <taxon>Pythiales</taxon>
        <taxon>Pythiaceae</taxon>
        <taxon>Pythium</taxon>
    </lineage>
</organism>
<protein>
    <recommendedName>
        <fullName evidence="7">Protein kinase domain-containing protein</fullName>
    </recommendedName>
</protein>
<dbReference type="PROSITE" id="PS50011">
    <property type="entry name" value="PROTEIN_KINASE_DOM"/>
    <property type="match status" value="1"/>
</dbReference>
<dbReference type="InterPro" id="IPR011009">
    <property type="entry name" value="Kinase-like_dom_sf"/>
</dbReference>
<dbReference type="EMBL" id="JAKCXM010000158">
    <property type="protein sequence ID" value="KAJ0400282.1"/>
    <property type="molecule type" value="Genomic_DNA"/>
</dbReference>
<dbReference type="GO" id="GO:0005524">
    <property type="term" value="F:ATP binding"/>
    <property type="evidence" value="ECO:0007669"/>
    <property type="project" value="UniProtKB-UniRule"/>
</dbReference>